<keyword evidence="4" id="KW-0949">S-adenosyl-L-methionine</keyword>
<evidence type="ECO:0000256" key="5">
    <source>
        <dbReference type="RuleBase" id="RU000416"/>
    </source>
</evidence>
<keyword evidence="3" id="KW-0808">Transferase</keyword>
<keyword evidence="7" id="KW-1185">Reference proteome</keyword>
<evidence type="ECO:0000256" key="3">
    <source>
        <dbReference type="ARBA" id="ARBA00022679"/>
    </source>
</evidence>
<dbReference type="SUPFAM" id="SSF53335">
    <property type="entry name" value="S-adenosyl-L-methionine-dependent methyltransferases"/>
    <property type="match status" value="1"/>
</dbReference>
<proteinExistence type="inferred from homology"/>
<dbReference type="AlphaFoldDB" id="B1YCX6"/>
<dbReference type="Pfam" id="PF00145">
    <property type="entry name" value="DNA_methylase"/>
    <property type="match status" value="2"/>
</dbReference>
<dbReference type="eggNOG" id="arCOG04157">
    <property type="taxonomic scope" value="Archaea"/>
</dbReference>
<dbReference type="Proteomes" id="UP000001694">
    <property type="component" value="Chromosome"/>
</dbReference>
<dbReference type="InterPro" id="IPR001525">
    <property type="entry name" value="C5_MeTfrase"/>
</dbReference>
<dbReference type="InterPro" id="IPR050390">
    <property type="entry name" value="C5-Methyltransferase"/>
</dbReference>
<dbReference type="PROSITE" id="PS51679">
    <property type="entry name" value="SAM_MT_C5"/>
    <property type="match status" value="1"/>
</dbReference>
<evidence type="ECO:0000313" key="6">
    <source>
        <dbReference type="EMBL" id="ACB39639.1"/>
    </source>
</evidence>
<organism evidence="6 7">
    <name type="scientific">Pyrobaculum neutrophilum (strain DSM 2338 / JCM 9278 / NBRC 100436 / V24Sta)</name>
    <name type="common">Thermoproteus neutrophilus</name>
    <dbReference type="NCBI Taxonomy" id="444157"/>
    <lineage>
        <taxon>Archaea</taxon>
        <taxon>Thermoproteota</taxon>
        <taxon>Thermoprotei</taxon>
        <taxon>Thermoproteales</taxon>
        <taxon>Thermoproteaceae</taxon>
        <taxon>Pyrobaculum</taxon>
    </lineage>
</organism>
<reference evidence="6" key="1">
    <citation type="submission" date="2008-03" db="EMBL/GenBank/DDBJ databases">
        <title>Complete sequence of Thermoproteus neutrophilus V24Sta.</title>
        <authorList>
            <consortium name="US DOE Joint Genome Institute"/>
            <person name="Copeland A."/>
            <person name="Lucas S."/>
            <person name="Lapidus A."/>
            <person name="Glavina del Rio T."/>
            <person name="Dalin E."/>
            <person name="Tice H."/>
            <person name="Bruce D."/>
            <person name="Goodwin L."/>
            <person name="Pitluck S."/>
            <person name="Sims D."/>
            <person name="Brettin T."/>
            <person name="Detter J.C."/>
            <person name="Han C."/>
            <person name="Kuske C.R."/>
            <person name="Schmutz J."/>
            <person name="Larimer F."/>
            <person name="Land M."/>
            <person name="Hauser L."/>
            <person name="Kyrpides N."/>
            <person name="Mikhailova N."/>
            <person name="Biddle J.F."/>
            <person name="Zhang Z."/>
            <person name="Fitz-Gibbon S.T."/>
            <person name="Lowe T.M."/>
            <person name="Saltikov C."/>
            <person name="House C.H."/>
            <person name="Richardson P."/>
        </authorList>
    </citation>
    <scope>NUCLEOTIDE SEQUENCE [LARGE SCALE GENOMIC DNA]</scope>
    <source>
        <strain evidence="6">V24Sta</strain>
    </source>
</reference>
<evidence type="ECO:0000256" key="2">
    <source>
        <dbReference type="ARBA" id="ARBA00022603"/>
    </source>
</evidence>
<dbReference type="Gene3D" id="3.40.50.150">
    <property type="entry name" value="Vaccinia Virus protein VP39"/>
    <property type="match status" value="1"/>
</dbReference>
<dbReference type="HOGENOM" id="CLU_006958_2_2_2"/>
<dbReference type="REBASE" id="17648">
    <property type="entry name" value="M.TneORF700P"/>
</dbReference>
<sequence>MSVYNAEVVDLFAGGGGFGLGFSQAGFRIKVAIEIDRDAARTYSANHRSTIVLEEDIRNIGYTDVTKFVKNPRVVIGSPPCEPFTAANPNRMEDPADRLYVDPAGQLTLEFIRLVGELGPEVFVMENVAALAEEPLRSYIEREFKRVGYDVYFNVLHAEDYGVPSRRRRVFVSNIEIKPPKLRLRTVREAIGEMPPPDGGLLPNHETPTLSPKKQMRIAKLKPGEALMKYRGAGGFYENYIRLVWDDVAPTVMGSRRFVHPEEHRLLTVREQARLMGYPDWYIFYGSKDAQYNQVGESVPPPLAYAIALEVKKQLTGAPA</sequence>
<dbReference type="KEGG" id="tne:Tneu_0700"/>
<comment type="similarity">
    <text evidence="5">Belongs to the class I-like SAM-binding methyltransferase superfamily. C5-methyltransferase family.</text>
</comment>
<dbReference type="GO" id="GO:0044027">
    <property type="term" value="P:negative regulation of gene expression via chromosomal CpG island methylation"/>
    <property type="evidence" value="ECO:0007669"/>
    <property type="project" value="TreeGrafter"/>
</dbReference>
<dbReference type="InterPro" id="IPR029063">
    <property type="entry name" value="SAM-dependent_MTases_sf"/>
</dbReference>
<dbReference type="EMBL" id="CP001014">
    <property type="protein sequence ID" value="ACB39639.1"/>
    <property type="molecule type" value="Genomic_DNA"/>
</dbReference>
<dbReference type="NCBIfam" id="TIGR00675">
    <property type="entry name" value="dcm"/>
    <property type="match status" value="1"/>
</dbReference>
<protein>
    <recommendedName>
        <fullName evidence="1">DNA (cytosine-5-)-methyltransferase</fullName>
        <ecNumber evidence="1">2.1.1.37</ecNumber>
    </recommendedName>
</protein>
<dbReference type="GO" id="GO:0003886">
    <property type="term" value="F:DNA (cytosine-5-)-methyltransferase activity"/>
    <property type="evidence" value="ECO:0007669"/>
    <property type="project" value="UniProtKB-EC"/>
</dbReference>
<dbReference type="Gene3D" id="3.90.120.10">
    <property type="entry name" value="DNA Methylase, subunit A, domain 2"/>
    <property type="match status" value="1"/>
</dbReference>
<dbReference type="PANTHER" id="PTHR10629:SF52">
    <property type="entry name" value="DNA (CYTOSINE-5)-METHYLTRANSFERASE 1"/>
    <property type="match status" value="1"/>
</dbReference>
<evidence type="ECO:0000256" key="4">
    <source>
        <dbReference type="ARBA" id="ARBA00022691"/>
    </source>
</evidence>
<gene>
    <name evidence="6" type="ordered locus">Tneu_0700</name>
</gene>
<name>B1YCX6_PYRNV</name>
<accession>B1YCX6</accession>
<evidence type="ECO:0000256" key="1">
    <source>
        <dbReference type="ARBA" id="ARBA00011975"/>
    </source>
</evidence>
<dbReference type="EC" id="2.1.1.37" evidence="1"/>
<dbReference type="GO" id="GO:0032259">
    <property type="term" value="P:methylation"/>
    <property type="evidence" value="ECO:0007669"/>
    <property type="project" value="UniProtKB-KW"/>
</dbReference>
<dbReference type="STRING" id="444157.Tneu_0700"/>
<keyword evidence="2 6" id="KW-0489">Methyltransferase</keyword>
<dbReference type="PANTHER" id="PTHR10629">
    <property type="entry name" value="CYTOSINE-SPECIFIC METHYLTRANSFERASE"/>
    <property type="match status" value="1"/>
</dbReference>
<evidence type="ECO:0000313" key="7">
    <source>
        <dbReference type="Proteomes" id="UP000001694"/>
    </source>
</evidence>
<dbReference type="GO" id="GO:0003677">
    <property type="term" value="F:DNA binding"/>
    <property type="evidence" value="ECO:0007669"/>
    <property type="project" value="TreeGrafter"/>
</dbReference>
<dbReference type="PRINTS" id="PR00105">
    <property type="entry name" value="C5METTRFRASE"/>
</dbReference>